<organism evidence="4 5">
    <name type="scientific">Heminiphilus faecis</name>
    <dbReference type="NCBI Taxonomy" id="2601703"/>
    <lineage>
        <taxon>Bacteria</taxon>
        <taxon>Pseudomonadati</taxon>
        <taxon>Bacteroidota</taxon>
        <taxon>Bacteroidia</taxon>
        <taxon>Bacteroidales</taxon>
        <taxon>Muribaculaceae</taxon>
        <taxon>Heminiphilus</taxon>
    </lineage>
</organism>
<dbReference type="Pfam" id="PF13174">
    <property type="entry name" value="TPR_6"/>
    <property type="match status" value="1"/>
</dbReference>
<gene>
    <name evidence="4" type="ORF">AAK873_02720</name>
</gene>
<feature type="transmembrane region" description="Helical" evidence="2">
    <location>
        <begin position="33"/>
        <end position="54"/>
    </location>
</feature>
<dbReference type="InterPro" id="IPR011990">
    <property type="entry name" value="TPR-like_helical_dom_sf"/>
</dbReference>
<dbReference type="PROSITE" id="PS50005">
    <property type="entry name" value="TPR"/>
    <property type="match status" value="1"/>
</dbReference>
<reference evidence="4 5" key="1">
    <citation type="submission" date="2024-03" db="EMBL/GenBank/DDBJ databases">
        <title>Mouse gut bacterial collection (mGBC) of GemPharmatech.</title>
        <authorList>
            <person name="He Y."/>
            <person name="Dong L."/>
            <person name="Wu D."/>
            <person name="Gao X."/>
            <person name="Lin Z."/>
        </authorList>
    </citation>
    <scope>NUCLEOTIDE SEQUENCE [LARGE SCALE GENOMIC DNA]</scope>
    <source>
        <strain evidence="4 5">54-13</strain>
    </source>
</reference>
<feature type="repeat" description="TPR" evidence="1">
    <location>
        <begin position="134"/>
        <end position="167"/>
    </location>
</feature>
<keyword evidence="2" id="KW-0812">Transmembrane</keyword>
<dbReference type="InterPro" id="IPR018704">
    <property type="entry name" value="SecYEG/CpoB_TPR"/>
</dbReference>
<proteinExistence type="predicted"/>
<evidence type="ECO:0000256" key="2">
    <source>
        <dbReference type="SAM" id="Phobius"/>
    </source>
</evidence>
<protein>
    <submittedName>
        <fullName evidence="4">Tetratricopeptide repeat protein</fullName>
    </submittedName>
</protein>
<dbReference type="Pfam" id="PF09976">
    <property type="entry name" value="TPR_21"/>
    <property type="match status" value="1"/>
</dbReference>
<dbReference type="Gene3D" id="1.25.40.10">
    <property type="entry name" value="Tetratricopeptide repeat domain"/>
    <property type="match status" value="1"/>
</dbReference>
<keyword evidence="1" id="KW-0802">TPR repeat</keyword>
<dbReference type="InterPro" id="IPR019734">
    <property type="entry name" value="TPR_rpt"/>
</dbReference>
<comment type="caution">
    <text evidence="4">The sequence shown here is derived from an EMBL/GenBank/DDBJ whole genome shotgun (WGS) entry which is preliminary data.</text>
</comment>
<dbReference type="SUPFAM" id="SSF48452">
    <property type="entry name" value="TPR-like"/>
    <property type="match status" value="1"/>
</dbReference>
<keyword evidence="5" id="KW-1185">Reference proteome</keyword>
<accession>A0ABV4CT28</accession>
<evidence type="ECO:0000256" key="1">
    <source>
        <dbReference type="PROSITE-ProRule" id="PRU00339"/>
    </source>
</evidence>
<feature type="domain" description="Ancillary SecYEG translocon subunit/Cell division coordinator CpoB TPR" evidence="3">
    <location>
        <begin position="67"/>
        <end position="174"/>
    </location>
</feature>
<dbReference type="RefSeq" id="WP_121698394.1">
    <property type="nucleotide sequence ID" value="NZ_JBCLPP010000005.1"/>
</dbReference>
<keyword evidence="2" id="KW-0472">Membrane</keyword>
<dbReference type="EMBL" id="JBCLPP010000005">
    <property type="protein sequence ID" value="MEY8244530.1"/>
    <property type="molecule type" value="Genomic_DNA"/>
</dbReference>
<evidence type="ECO:0000259" key="3">
    <source>
        <dbReference type="Pfam" id="PF09976"/>
    </source>
</evidence>
<keyword evidence="2" id="KW-1133">Transmembrane helix</keyword>
<dbReference type="Proteomes" id="UP001565200">
    <property type="component" value="Unassembled WGS sequence"/>
</dbReference>
<name>A0ABV4CT28_9BACT</name>
<evidence type="ECO:0000313" key="5">
    <source>
        <dbReference type="Proteomes" id="UP001565200"/>
    </source>
</evidence>
<evidence type="ECO:0000313" key="4">
    <source>
        <dbReference type="EMBL" id="MEY8244530.1"/>
    </source>
</evidence>
<sequence length="228" mass="25349">MAEKDQNNQPIALEEVEKDNKELKEKVTLGQKYLVWLMIAVSAIAIIVIIYIFAVRNPGIKSGNEAVSQADVTLAQGNDSLALTQYQQVADKYGYDAGNRAALMAATLNYKNGNYEAALNDLKGYDPQESIVGAAAKSLEGDCYVNLKKYNEALSSYDKAIKESDDNALYTPLFMLKKATVLRELKDYAGELKVLKSIKNDYPEYAAQYRVDIDKYIARAEYQAGQSK</sequence>